<accession>A0ABW7AGH9</accession>
<name>A0ABW7AGH9_9ACTN</name>
<gene>
    <name evidence="2" type="ORF">ACFLIM_25100</name>
</gene>
<evidence type="ECO:0000259" key="1">
    <source>
        <dbReference type="Pfam" id="PF26395"/>
    </source>
</evidence>
<keyword evidence="3" id="KW-1185">Reference proteome</keyword>
<protein>
    <recommendedName>
        <fullName evidence="1">Type II CBASS E2 protein domain-containing protein</fullName>
    </recommendedName>
</protein>
<dbReference type="Proteomes" id="UP001603978">
    <property type="component" value="Unassembled WGS sequence"/>
</dbReference>
<proteinExistence type="predicted"/>
<feature type="domain" description="Type II CBASS E2 protein" evidence="1">
    <location>
        <begin position="14"/>
        <end position="133"/>
    </location>
</feature>
<evidence type="ECO:0000313" key="2">
    <source>
        <dbReference type="EMBL" id="MFG1706475.1"/>
    </source>
</evidence>
<dbReference type="RefSeq" id="WP_393169353.1">
    <property type="nucleotide sequence ID" value="NZ_JBICRM010000015.1"/>
</dbReference>
<sequence length="145" mass="16230">MASTPRRAVNLGRQAAAIHAVLPHAQTRIHKGRLWCSVTLQPAPICRVYTVQVTYRHRGRPHVIVTDPELELHPRATALPHVYPGGDLCLHLPGEWNDSMYLATTILPWTSEWLLHYELWLVTGRWSGSGHDHAVANEDAAWPGG</sequence>
<dbReference type="Pfam" id="PF26395">
    <property type="entry name" value="E2-CBASS"/>
    <property type="match status" value="1"/>
</dbReference>
<organism evidence="2 3">
    <name type="scientific">Nonomuraea marmarensis</name>
    <dbReference type="NCBI Taxonomy" id="3351344"/>
    <lineage>
        <taxon>Bacteria</taxon>
        <taxon>Bacillati</taxon>
        <taxon>Actinomycetota</taxon>
        <taxon>Actinomycetes</taxon>
        <taxon>Streptosporangiales</taxon>
        <taxon>Streptosporangiaceae</taxon>
        <taxon>Nonomuraea</taxon>
    </lineage>
</organism>
<comment type="caution">
    <text evidence="2">The sequence shown here is derived from an EMBL/GenBank/DDBJ whole genome shotgun (WGS) entry which is preliminary data.</text>
</comment>
<reference evidence="2 3" key="1">
    <citation type="submission" date="2024-10" db="EMBL/GenBank/DDBJ databases">
        <authorList>
            <person name="Topkara A.R."/>
            <person name="Saygin H."/>
        </authorList>
    </citation>
    <scope>NUCLEOTIDE SEQUENCE [LARGE SCALE GENOMIC DNA]</scope>
    <source>
        <strain evidence="2 3">M3C6</strain>
    </source>
</reference>
<dbReference type="EMBL" id="JBICRM010000015">
    <property type="protein sequence ID" value="MFG1706475.1"/>
    <property type="molecule type" value="Genomic_DNA"/>
</dbReference>
<evidence type="ECO:0000313" key="3">
    <source>
        <dbReference type="Proteomes" id="UP001603978"/>
    </source>
</evidence>
<dbReference type="InterPro" id="IPR058588">
    <property type="entry name" value="E2-CBASS"/>
</dbReference>